<evidence type="ECO:0000313" key="1">
    <source>
        <dbReference type="Proteomes" id="UP000189703"/>
    </source>
</evidence>
<dbReference type="GeneID" id="104592085"/>
<proteinExistence type="predicted"/>
<keyword evidence="1" id="KW-1185">Reference proteome</keyword>
<dbReference type="KEGG" id="nnu:104592085"/>
<protein>
    <submittedName>
        <fullName evidence="2">Uncharacterized protein LOC104592085</fullName>
    </submittedName>
</protein>
<gene>
    <name evidence="2" type="primary">LOC104592085</name>
</gene>
<sequence length="176" mass="19980">MSITTSFSQLSQAVKQISEAVNQNKKVEKLKRFYSPDYKLVYRRGYYNVIIVGDDPFCNIYIGSLKHTGLFMAHPSFFIEMEPRTLSEGELKDVRVAAVDIIKKLEAKKATDVFIEGLSPVVSIKDMEKLVKRRDELHKLEKCEEVAQVTDCSCTSVNVDESPDKAKLREPLSAPF</sequence>
<dbReference type="OrthoDB" id="1719804at2759"/>
<evidence type="ECO:0000313" key="2">
    <source>
        <dbReference type="RefSeq" id="XP_010249557.1"/>
    </source>
</evidence>
<dbReference type="InParanoid" id="A0A1U7ZM26"/>
<dbReference type="PANTHER" id="PTHR34808">
    <property type="entry name" value="EXPRESSED PROTEIN"/>
    <property type="match status" value="1"/>
</dbReference>
<name>A0A1U7ZM26_NELNU</name>
<reference evidence="2" key="1">
    <citation type="submission" date="2025-08" db="UniProtKB">
        <authorList>
            <consortium name="RefSeq"/>
        </authorList>
    </citation>
    <scope>IDENTIFICATION</scope>
</reference>
<dbReference type="Proteomes" id="UP000189703">
    <property type="component" value="Unplaced"/>
</dbReference>
<dbReference type="PANTHER" id="PTHR34808:SF5">
    <property type="entry name" value="SMP DOMAIN-CONTAINING PROTEIN"/>
    <property type="match status" value="1"/>
</dbReference>
<accession>A0A1U7ZM26</accession>
<organism evidence="1 2">
    <name type="scientific">Nelumbo nucifera</name>
    <name type="common">Sacred lotus</name>
    <dbReference type="NCBI Taxonomy" id="4432"/>
    <lineage>
        <taxon>Eukaryota</taxon>
        <taxon>Viridiplantae</taxon>
        <taxon>Streptophyta</taxon>
        <taxon>Embryophyta</taxon>
        <taxon>Tracheophyta</taxon>
        <taxon>Spermatophyta</taxon>
        <taxon>Magnoliopsida</taxon>
        <taxon>Proteales</taxon>
        <taxon>Nelumbonaceae</taxon>
        <taxon>Nelumbo</taxon>
    </lineage>
</organism>
<dbReference type="eggNOG" id="ENOG502S422">
    <property type="taxonomic scope" value="Eukaryota"/>
</dbReference>
<dbReference type="AlphaFoldDB" id="A0A1U7ZM26"/>
<dbReference type="RefSeq" id="XP_010249557.1">
    <property type="nucleotide sequence ID" value="XM_010251255.2"/>
</dbReference>